<accession>A0A0C3EFD3</accession>
<evidence type="ECO:0000313" key="2">
    <source>
        <dbReference type="Proteomes" id="UP000054166"/>
    </source>
</evidence>
<protein>
    <submittedName>
        <fullName evidence="1">Uncharacterized protein</fullName>
    </submittedName>
</protein>
<dbReference type="HOGENOM" id="CLU_2564713_0_0_1"/>
<gene>
    <name evidence="1" type="ORF">PILCRDRAFT_830362</name>
</gene>
<organism evidence="1 2">
    <name type="scientific">Piloderma croceum (strain F 1598)</name>
    <dbReference type="NCBI Taxonomy" id="765440"/>
    <lineage>
        <taxon>Eukaryota</taxon>
        <taxon>Fungi</taxon>
        <taxon>Dikarya</taxon>
        <taxon>Basidiomycota</taxon>
        <taxon>Agaricomycotina</taxon>
        <taxon>Agaricomycetes</taxon>
        <taxon>Agaricomycetidae</taxon>
        <taxon>Atheliales</taxon>
        <taxon>Atheliaceae</taxon>
        <taxon>Piloderma</taxon>
    </lineage>
</organism>
<name>A0A0C3EFD3_PILCF</name>
<dbReference type="AlphaFoldDB" id="A0A0C3EFD3"/>
<dbReference type="InParanoid" id="A0A0C3EFD3"/>
<sequence>LYQAGTVCEFHCFTVTKQDRAQNAPIPPRSGLHVRSYPQCHVRRVYYLVRVSAAHGPMLELSPSADLNPIDHANALKLLGPK</sequence>
<reference evidence="1 2" key="1">
    <citation type="submission" date="2014-04" db="EMBL/GenBank/DDBJ databases">
        <authorList>
            <consortium name="DOE Joint Genome Institute"/>
            <person name="Kuo A."/>
            <person name="Tarkka M."/>
            <person name="Buscot F."/>
            <person name="Kohler A."/>
            <person name="Nagy L.G."/>
            <person name="Floudas D."/>
            <person name="Copeland A."/>
            <person name="Barry K.W."/>
            <person name="Cichocki N."/>
            <person name="Veneault-Fourrey C."/>
            <person name="LaButti K."/>
            <person name="Lindquist E.A."/>
            <person name="Lipzen A."/>
            <person name="Lundell T."/>
            <person name="Morin E."/>
            <person name="Murat C."/>
            <person name="Sun H."/>
            <person name="Tunlid A."/>
            <person name="Henrissat B."/>
            <person name="Grigoriev I.V."/>
            <person name="Hibbett D.S."/>
            <person name="Martin F."/>
            <person name="Nordberg H.P."/>
            <person name="Cantor M.N."/>
            <person name="Hua S.X."/>
        </authorList>
    </citation>
    <scope>NUCLEOTIDE SEQUENCE [LARGE SCALE GENOMIC DNA]</scope>
    <source>
        <strain evidence="1 2">F 1598</strain>
    </source>
</reference>
<dbReference type="EMBL" id="KN833331">
    <property type="protein sequence ID" value="KIM71395.1"/>
    <property type="molecule type" value="Genomic_DNA"/>
</dbReference>
<evidence type="ECO:0000313" key="1">
    <source>
        <dbReference type="EMBL" id="KIM71395.1"/>
    </source>
</evidence>
<keyword evidence="2" id="KW-1185">Reference proteome</keyword>
<feature type="non-terminal residue" evidence="1">
    <location>
        <position position="1"/>
    </location>
</feature>
<proteinExistence type="predicted"/>
<reference evidence="2" key="2">
    <citation type="submission" date="2015-01" db="EMBL/GenBank/DDBJ databases">
        <title>Evolutionary Origins and Diversification of the Mycorrhizal Mutualists.</title>
        <authorList>
            <consortium name="DOE Joint Genome Institute"/>
            <consortium name="Mycorrhizal Genomics Consortium"/>
            <person name="Kohler A."/>
            <person name="Kuo A."/>
            <person name="Nagy L.G."/>
            <person name="Floudas D."/>
            <person name="Copeland A."/>
            <person name="Barry K.W."/>
            <person name="Cichocki N."/>
            <person name="Veneault-Fourrey C."/>
            <person name="LaButti K."/>
            <person name="Lindquist E.A."/>
            <person name="Lipzen A."/>
            <person name="Lundell T."/>
            <person name="Morin E."/>
            <person name="Murat C."/>
            <person name="Riley R."/>
            <person name="Ohm R."/>
            <person name="Sun H."/>
            <person name="Tunlid A."/>
            <person name="Henrissat B."/>
            <person name="Grigoriev I.V."/>
            <person name="Hibbett D.S."/>
            <person name="Martin F."/>
        </authorList>
    </citation>
    <scope>NUCLEOTIDE SEQUENCE [LARGE SCALE GENOMIC DNA]</scope>
    <source>
        <strain evidence="2">F 1598</strain>
    </source>
</reference>
<dbReference type="Proteomes" id="UP000054166">
    <property type="component" value="Unassembled WGS sequence"/>
</dbReference>